<keyword evidence="9" id="KW-1185">Reference proteome</keyword>
<dbReference type="AlphaFoldDB" id="A0A4R6IQ35"/>
<evidence type="ECO:0000256" key="2">
    <source>
        <dbReference type="ARBA" id="ARBA00006275"/>
    </source>
</evidence>
<dbReference type="InterPro" id="IPR033985">
    <property type="entry name" value="SusD-like_N"/>
</dbReference>
<dbReference type="Proteomes" id="UP000295499">
    <property type="component" value="Unassembled WGS sequence"/>
</dbReference>
<evidence type="ECO:0000256" key="5">
    <source>
        <dbReference type="ARBA" id="ARBA00023237"/>
    </source>
</evidence>
<evidence type="ECO:0000259" key="7">
    <source>
        <dbReference type="Pfam" id="PF14322"/>
    </source>
</evidence>
<sequence length="513" mass="58401">MKNRIFKCIIIAICLSNLCSCTKLDEEVYSSIPADNFFRNEAEVITNVGRIYAQMRKITDRFGAGSLDLIGTDECIIPFRETNLWYDNGLWIALHRHAFNPNLSVMNGGYTFCFDGIAMCNQILYQLQESKVEFAGKDKIFAEVKVARAYFYYKAMDWFGNIPISTDFKDVTLPKQRTRTEVWNFIVKDINDNLALLDDAPSAKNYGRTSTKAMANMLLAKLYLNAEKWTGVAKWDEAIAASAAVIATPGYTLSPDYFTNFKAVNNASTENIFVVPYDKTQTPGAILQIHCWTLHTLSQQTFGLIAFTWDGYAAMEDFYKSYDAQDKRIGSWLVGPQVSSAGKPLMLSSTRQLDYRPHIKALYNTLDPALVDDGVRFKKYEYEAGLKDNESMSNDWVVFRYADALATKAEALMRKNGNQATPEAVTLMNQIRFRAFGDHNHDYTTGTLTMNELLAEIGREFAWEFHRRQDLIRFNKYNDAWYEKTAGSAFQELYPLPTNALNVNSNLKQNPGY</sequence>
<proteinExistence type="inferred from homology"/>
<dbReference type="EMBL" id="SNWM01000001">
    <property type="protein sequence ID" value="TDO24432.1"/>
    <property type="molecule type" value="Genomic_DNA"/>
</dbReference>
<reference evidence="8 9" key="1">
    <citation type="submission" date="2019-03" db="EMBL/GenBank/DDBJ databases">
        <title>Genomic Encyclopedia of Archaeal and Bacterial Type Strains, Phase II (KMG-II): from individual species to whole genera.</title>
        <authorList>
            <person name="Goeker M."/>
        </authorList>
    </citation>
    <scope>NUCLEOTIDE SEQUENCE [LARGE SCALE GENOMIC DNA]</scope>
    <source>
        <strain evidence="8 9">DSM 19034</strain>
    </source>
</reference>
<dbReference type="Pfam" id="PF07980">
    <property type="entry name" value="SusD_RagB"/>
    <property type="match status" value="1"/>
</dbReference>
<dbReference type="RefSeq" id="WP_133552412.1">
    <property type="nucleotide sequence ID" value="NZ_SNWM01000001.1"/>
</dbReference>
<organism evidence="8 9">
    <name type="scientific">Pedobacter duraquae</name>
    <dbReference type="NCBI Taxonomy" id="425511"/>
    <lineage>
        <taxon>Bacteria</taxon>
        <taxon>Pseudomonadati</taxon>
        <taxon>Bacteroidota</taxon>
        <taxon>Sphingobacteriia</taxon>
        <taxon>Sphingobacteriales</taxon>
        <taxon>Sphingobacteriaceae</taxon>
        <taxon>Pedobacter</taxon>
    </lineage>
</organism>
<evidence type="ECO:0000313" key="9">
    <source>
        <dbReference type="Proteomes" id="UP000295499"/>
    </source>
</evidence>
<protein>
    <submittedName>
        <fullName evidence="8">Putative outer membrane starch-binding protein</fullName>
    </submittedName>
</protein>
<keyword evidence="3" id="KW-0732">Signal</keyword>
<gene>
    <name evidence="8" type="ORF">CLV32_0721</name>
</gene>
<evidence type="ECO:0000313" key="8">
    <source>
        <dbReference type="EMBL" id="TDO24432.1"/>
    </source>
</evidence>
<comment type="caution">
    <text evidence="8">The sequence shown here is derived from an EMBL/GenBank/DDBJ whole genome shotgun (WGS) entry which is preliminary data.</text>
</comment>
<evidence type="ECO:0000256" key="4">
    <source>
        <dbReference type="ARBA" id="ARBA00023136"/>
    </source>
</evidence>
<dbReference type="Pfam" id="PF14322">
    <property type="entry name" value="SusD-like_3"/>
    <property type="match status" value="1"/>
</dbReference>
<dbReference type="InterPro" id="IPR012944">
    <property type="entry name" value="SusD_RagB_dom"/>
</dbReference>
<evidence type="ECO:0000256" key="3">
    <source>
        <dbReference type="ARBA" id="ARBA00022729"/>
    </source>
</evidence>
<name>A0A4R6IQ35_9SPHI</name>
<feature type="domain" description="RagB/SusD" evidence="6">
    <location>
        <begin position="270"/>
        <end position="513"/>
    </location>
</feature>
<comment type="similarity">
    <text evidence="2">Belongs to the SusD family.</text>
</comment>
<dbReference type="OrthoDB" id="9783641at2"/>
<dbReference type="SUPFAM" id="SSF48452">
    <property type="entry name" value="TPR-like"/>
    <property type="match status" value="1"/>
</dbReference>
<keyword evidence="4" id="KW-0472">Membrane</keyword>
<feature type="domain" description="SusD-like N-terminal" evidence="7">
    <location>
        <begin position="72"/>
        <end position="224"/>
    </location>
</feature>
<accession>A0A4R6IQ35</accession>
<dbReference type="Gene3D" id="1.25.40.10">
    <property type="entry name" value="Tetratricopeptide repeat domain"/>
    <property type="match status" value="1"/>
</dbReference>
<comment type="subcellular location">
    <subcellularLocation>
        <location evidence="1">Cell outer membrane</location>
    </subcellularLocation>
</comment>
<dbReference type="InterPro" id="IPR011990">
    <property type="entry name" value="TPR-like_helical_dom_sf"/>
</dbReference>
<evidence type="ECO:0000256" key="1">
    <source>
        <dbReference type="ARBA" id="ARBA00004442"/>
    </source>
</evidence>
<evidence type="ECO:0000259" key="6">
    <source>
        <dbReference type="Pfam" id="PF07980"/>
    </source>
</evidence>
<dbReference type="Gene3D" id="1.25.40.390">
    <property type="match status" value="1"/>
</dbReference>
<keyword evidence="5" id="KW-0998">Cell outer membrane</keyword>
<dbReference type="Gene3D" id="1.10.3780.10">
    <property type="entry name" value="SusD-like"/>
    <property type="match status" value="1"/>
</dbReference>
<dbReference type="GO" id="GO:0009279">
    <property type="term" value="C:cell outer membrane"/>
    <property type="evidence" value="ECO:0007669"/>
    <property type="project" value="UniProtKB-SubCell"/>
</dbReference>